<sequence length="118" mass="12648">MPKVKDGQEITTKVRARKPTAEVTRDGSPRAKGGAPLTPEAEAALLAEAEAGYDPAILVPRKAPGRPSLSAGGGTSHRINVRVDDEIYEVLQRVARDSGRRPSELVREVLRAAYGPRP</sequence>
<dbReference type="EMBL" id="BMQB01000010">
    <property type="protein sequence ID" value="GGK06129.1"/>
    <property type="molecule type" value="Genomic_DNA"/>
</dbReference>
<accession>A0A8J3BIG9</accession>
<gene>
    <name evidence="3" type="ORF">GCM10010123_39990</name>
</gene>
<evidence type="ECO:0000256" key="1">
    <source>
        <dbReference type="SAM" id="MobiDB-lite"/>
    </source>
</evidence>
<keyword evidence="4" id="KW-1185">Reference proteome</keyword>
<reference evidence="3" key="2">
    <citation type="submission" date="2020-09" db="EMBL/GenBank/DDBJ databases">
        <authorList>
            <person name="Sun Q."/>
            <person name="Ohkuma M."/>
        </authorList>
    </citation>
    <scope>NUCLEOTIDE SEQUENCE</scope>
    <source>
        <strain evidence="3">JCM 3090</strain>
    </source>
</reference>
<protein>
    <recommendedName>
        <fullName evidence="2">Ribbon-helix-helix protein CopG domain-containing protein</fullName>
    </recommendedName>
</protein>
<evidence type="ECO:0000259" key="2">
    <source>
        <dbReference type="Pfam" id="PF01402"/>
    </source>
</evidence>
<evidence type="ECO:0000313" key="3">
    <source>
        <dbReference type="EMBL" id="GGK06129.1"/>
    </source>
</evidence>
<feature type="compositionally biased region" description="Basic and acidic residues" evidence="1">
    <location>
        <begin position="19"/>
        <end position="29"/>
    </location>
</feature>
<dbReference type="GO" id="GO:0006355">
    <property type="term" value="P:regulation of DNA-templated transcription"/>
    <property type="evidence" value="ECO:0007669"/>
    <property type="project" value="InterPro"/>
</dbReference>
<dbReference type="AlphaFoldDB" id="A0A8J3BIG9"/>
<dbReference type="Proteomes" id="UP000649739">
    <property type="component" value="Unassembled WGS sequence"/>
</dbReference>
<dbReference type="SUPFAM" id="SSF47598">
    <property type="entry name" value="Ribbon-helix-helix"/>
    <property type="match status" value="1"/>
</dbReference>
<reference evidence="3" key="1">
    <citation type="journal article" date="2014" name="Int. J. Syst. Evol. Microbiol.">
        <title>Complete genome sequence of Corynebacterium casei LMG S-19264T (=DSM 44701T), isolated from a smear-ripened cheese.</title>
        <authorList>
            <consortium name="US DOE Joint Genome Institute (JGI-PGF)"/>
            <person name="Walter F."/>
            <person name="Albersmeier A."/>
            <person name="Kalinowski J."/>
            <person name="Ruckert C."/>
        </authorList>
    </citation>
    <scope>NUCLEOTIDE SEQUENCE</scope>
    <source>
        <strain evidence="3">JCM 3090</strain>
    </source>
</reference>
<dbReference type="InterPro" id="IPR002145">
    <property type="entry name" value="CopG"/>
</dbReference>
<dbReference type="Pfam" id="PF01402">
    <property type="entry name" value="RHH_1"/>
    <property type="match status" value="1"/>
</dbReference>
<organism evidence="3 4">
    <name type="scientific">Pilimelia anulata</name>
    <dbReference type="NCBI Taxonomy" id="53371"/>
    <lineage>
        <taxon>Bacteria</taxon>
        <taxon>Bacillati</taxon>
        <taxon>Actinomycetota</taxon>
        <taxon>Actinomycetes</taxon>
        <taxon>Micromonosporales</taxon>
        <taxon>Micromonosporaceae</taxon>
        <taxon>Pilimelia</taxon>
    </lineage>
</organism>
<proteinExistence type="predicted"/>
<evidence type="ECO:0000313" key="4">
    <source>
        <dbReference type="Proteomes" id="UP000649739"/>
    </source>
</evidence>
<feature type="region of interest" description="Disordered" evidence="1">
    <location>
        <begin position="1"/>
        <end position="37"/>
    </location>
</feature>
<dbReference type="CDD" id="cd21631">
    <property type="entry name" value="RHH_CopG_NikR-like"/>
    <property type="match status" value="1"/>
</dbReference>
<dbReference type="InterPro" id="IPR010985">
    <property type="entry name" value="Ribbon_hlx_hlx"/>
</dbReference>
<comment type="caution">
    <text evidence="3">The sequence shown here is derived from an EMBL/GenBank/DDBJ whole genome shotgun (WGS) entry which is preliminary data.</text>
</comment>
<feature type="domain" description="Ribbon-helix-helix protein CopG" evidence="2">
    <location>
        <begin position="77"/>
        <end position="114"/>
    </location>
</feature>
<name>A0A8J3BIG9_9ACTN</name>